<protein>
    <recommendedName>
        <fullName evidence="3">F-box domain-containing protein</fullName>
    </recommendedName>
</protein>
<reference evidence="1 2" key="1">
    <citation type="submission" date="2009-08" db="EMBL/GenBank/DDBJ databases">
        <title>The Genome Sequence of Spizellomyces punctatus strain DAOM BR117.</title>
        <authorList>
            <consortium name="The Broad Institute Genome Sequencing Platform"/>
            <person name="Russ C."/>
            <person name="Cuomo C."/>
            <person name="Shea T."/>
            <person name="Young S.K."/>
            <person name="Zeng Q."/>
            <person name="Koehrsen M."/>
            <person name="Haas B."/>
            <person name="Borodovsky M."/>
            <person name="Guigo R."/>
            <person name="Alvarado L."/>
            <person name="Berlin A."/>
            <person name="Bochicchio J."/>
            <person name="Borenstein D."/>
            <person name="Chapman S."/>
            <person name="Chen Z."/>
            <person name="Engels R."/>
            <person name="Freedman E."/>
            <person name="Gellesch M."/>
            <person name="Goldberg J."/>
            <person name="Griggs A."/>
            <person name="Gujja S."/>
            <person name="Heiman D."/>
            <person name="Hepburn T."/>
            <person name="Howarth C."/>
            <person name="Jen D."/>
            <person name="Larson L."/>
            <person name="Lewis B."/>
            <person name="Mehta T."/>
            <person name="Park D."/>
            <person name="Pearson M."/>
            <person name="Roberts A."/>
            <person name="Saif S."/>
            <person name="Shenoy N."/>
            <person name="Sisk P."/>
            <person name="Stolte C."/>
            <person name="Sykes S."/>
            <person name="Thomson T."/>
            <person name="Walk T."/>
            <person name="White J."/>
            <person name="Yandava C."/>
            <person name="Burger G."/>
            <person name="Gray M.W."/>
            <person name="Holland P.W.H."/>
            <person name="King N."/>
            <person name="Lang F.B.F."/>
            <person name="Roger A.J."/>
            <person name="Ruiz-Trillo I."/>
            <person name="Lander E."/>
            <person name="Nusbaum C."/>
        </authorList>
    </citation>
    <scope>NUCLEOTIDE SEQUENCE [LARGE SCALE GENOMIC DNA]</scope>
    <source>
        <strain evidence="1 2">DAOM BR117</strain>
    </source>
</reference>
<dbReference type="OrthoDB" id="2152548at2759"/>
<organism evidence="1 2">
    <name type="scientific">Spizellomyces punctatus (strain DAOM BR117)</name>
    <dbReference type="NCBI Taxonomy" id="645134"/>
    <lineage>
        <taxon>Eukaryota</taxon>
        <taxon>Fungi</taxon>
        <taxon>Fungi incertae sedis</taxon>
        <taxon>Chytridiomycota</taxon>
        <taxon>Chytridiomycota incertae sedis</taxon>
        <taxon>Chytridiomycetes</taxon>
        <taxon>Spizellomycetales</taxon>
        <taxon>Spizellomycetaceae</taxon>
        <taxon>Spizellomyces</taxon>
    </lineage>
</organism>
<dbReference type="Proteomes" id="UP000053201">
    <property type="component" value="Unassembled WGS sequence"/>
</dbReference>
<dbReference type="SUPFAM" id="SSF48403">
    <property type="entry name" value="Ankyrin repeat"/>
    <property type="match status" value="1"/>
</dbReference>
<name>A0A0L0HFB4_SPIPD</name>
<dbReference type="RefSeq" id="XP_016608195.1">
    <property type="nucleotide sequence ID" value="XM_016752731.1"/>
</dbReference>
<dbReference type="InterPro" id="IPR036770">
    <property type="entry name" value="Ankyrin_rpt-contain_sf"/>
</dbReference>
<accession>A0A0L0HFB4</accession>
<keyword evidence="2" id="KW-1185">Reference proteome</keyword>
<proteinExistence type="predicted"/>
<sequence length="294" mass="33291">MPDLIQLPVELQSQVFAHIKYPAAFAATCKHIYTLSTIKSVRRLWLWYNAEWLEEEWTRCVGPRSLDGHVYSKSKLRGVPYRMLANPDFVETFLDMRGKDANDIICNRILQWSVPGNHARIVEKLLSRTPRLHIPSQTVEALFLSSAVAGYTAILKCLVTHRFEDVSRRLHLAGVLASRHGRADVVRFLCFETSCDPFLERPNGLELAAVCGHVEVVRILVQVWARKKLQGVDQSMVKLEEHLLRKAVDRGNVEVVGVLLESGFTWGMNGSAESAFANRFDQMVTFSRAQCATI</sequence>
<evidence type="ECO:0000313" key="2">
    <source>
        <dbReference type="Proteomes" id="UP000053201"/>
    </source>
</evidence>
<dbReference type="Gene3D" id="1.25.40.20">
    <property type="entry name" value="Ankyrin repeat-containing domain"/>
    <property type="match status" value="1"/>
</dbReference>
<dbReference type="VEuPathDB" id="FungiDB:SPPG_04497"/>
<dbReference type="AlphaFoldDB" id="A0A0L0HFB4"/>
<gene>
    <name evidence="1" type="ORF">SPPG_04497</name>
</gene>
<dbReference type="InParanoid" id="A0A0L0HFB4"/>
<evidence type="ECO:0000313" key="1">
    <source>
        <dbReference type="EMBL" id="KND00156.1"/>
    </source>
</evidence>
<dbReference type="GeneID" id="27687942"/>
<dbReference type="EMBL" id="KQ257456">
    <property type="protein sequence ID" value="KND00156.1"/>
    <property type="molecule type" value="Genomic_DNA"/>
</dbReference>
<evidence type="ECO:0008006" key="3">
    <source>
        <dbReference type="Google" id="ProtNLM"/>
    </source>
</evidence>